<proteinExistence type="predicted"/>
<dbReference type="RefSeq" id="WP_150456485.1">
    <property type="nucleotide sequence ID" value="NZ_VYKK01000004.1"/>
</dbReference>
<organism evidence="1 2">
    <name type="scientific">Paenibacillus spiritus</name>
    <dbReference type="NCBI Taxonomy" id="2496557"/>
    <lineage>
        <taxon>Bacteria</taxon>
        <taxon>Bacillati</taxon>
        <taxon>Bacillota</taxon>
        <taxon>Bacilli</taxon>
        <taxon>Bacillales</taxon>
        <taxon>Paenibacillaceae</taxon>
        <taxon>Paenibacillus</taxon>
    </lineage>
</organism>
<evidence type="ECO:0000313" key="2">
    <source>
        <dbReference type="Proteomes" id="UP000367750"/>
    </source>
</evidence>
<dbReference type="Proteomes" id="UP000367750">
    <property type="component" value="Unassembled WGS sequence"/>
</dbReference>
<evidence type="ECO:0000313" key="1">
    <source>
        <dbReference type="EMBL" id="KAA9007195.1"/>
    </source>
</evidence>
<dbReference type="EMBL" id="VYKK01000004">
    <property type="protein sequence ID" value="KAA9007195.1"/>
    <property type="molecule type" value="Genomic_DNA"/>
</dbReference>
<sequence length="300" mass="33088">MSRRSNRSQMLYTLGFLFLLVSAFAVFFTGVKVGADKTEAKYVTKNAETQSAEGGAYSQQELVNYYHNVFSPYREFKAAWNGQLNRLSGSLTSRERASVLKTMAELADKSYSEVTRESLFSDSPLLEQGQLNSLKSIRLFAEAAKAARDGGAASQSADALGKGELSVGAVKYGLLGQKNYYDAMVVWGGRNNAQIPGSYKASRTISLKEWSSMPLLLKNAISADMMLNRKQFESYEPQDLSAKIDDLIHSGAAQSLSVSSAQKAFSLLVSTGALQENDYSRVRVHYYSSEVLPQLPFFYE</sequence>
<reference evidence="1 2" key="1">
    <citation type="submission" date="2019-09" db="EMBL/GenBank/DDBJ databases">
        <title>Bacillus ochoae sp. nov., Paenibacillus whitsoniae sp. nov., Paenibacillus spiritus sp. nov. Isolated from the Mars Exploration Rover during spacecraft assembly.</title>
        <authorList>
            <person name="Seuylemezian A."/>
            <person name="Vaishampayan P."/>
        </authorList>
    </citation>
    <scope>NUCLEOTIDE SEQUENCE [LARGE SCALE GENOMIC DNA]</scope>
    <source>
        <strain evidence="1 2">MER_111</strain>
    </source>
</reference>
<gene>
    <name evidence="1" type="ORF">F4V43_01535</name>
</gene>
<keyword evidence="2" id="KW-1185">Reference proteome</keyword>
<name>A0A5J5GG77_9BACL</name>
<dbReference type="OrthoDB" id="2649144at2"/>
<protein>
    <submittedName>
        <fullName evidence="1">Uncharacterized protein</fullName>
    </submittedName>
</protein>
<accession>A0A5J5GG77</accession>
<dbReference type="AlphaFoldDB" id="A0A5J5GG77"/>
<comment type="caution">
    <text evidence="1">The sequence shown here is derived from an EMBL/GenBank/DDBJ whole genome shotgun (WGS) entry which is preliminary data.</text>
</comment>